<accession>A0A0F9HYE3</accession>
<name>A0A0F9HYE3_9ZZZZ</name>
<gene>
    <name evidence="1" type="ORF">LCGC14_1941850</name>
</gene>
<dbReference type="AlphaFoldDB" id="A0A0F9HYE3"/>
<organism evidence="1">
    <name type="scientific">marine sediment metagenome</name>
    <dbReference type="NCBI Taxonomy" id="412755"/>
    <lineage>
        <taxon>unclassified sequences</taxon>
        <taxon>metagenomes</taxon>
        <taxon>ecological metagenomes</taxon>
    </lineage>
</organism>
<reference evidence="1" key="1">
    <citation type="journal article" date="2015" name="Nature">
        <title>Complex archaea that bridge the gap between prokaryotes and eukaryotes.</title>
        <authorList>
            <person name="Spang A."/>
            <person name="Saw J.H."/>
            <person name="Jorgensen S.L."/>
            <person name="Zaremba-Niedzwiedzka K."/>
            <person name="Martijn J."/>
            <person name="Lind A.E."/>
            <person name="van Eijk R."/>
            <person name="Schleper C."/>
            <person name="Guy L."/>
            <person name="Ettema T.J."/>
        </authorList>
    </citation>
    <scope>NUCLEOTIDE SEQUENCE</scope>
</reference>
<comment type="caution">
    <text evidence="1">The sequence shown here is derived from an EMBL/GenBank/DDBJ whole genome shotgun (WGS) entry which is preliminary data.</text>
</comment>
<protein>
    <submittedName>
        <fullName evidence="1">Uncharacterized protein</fullName>
    </submittedName>
</protein>
<dbReference type="EMBL" id="LAZR01021029">
    <property type="protein sequence ID" value="KKL86725.1"/>
    <property type="molecule type" value="Genomic_DNA"/>
</dbReference>
<sequence>MVCNFMRMVSKEFVVNKFILLKLEEGKTNIYINGDLFTQCKNLILNIPVSEIESFEGIGTIEEAVEVLKSTERYEYQDIEYDISPEEEFLGHCSNLQAWVENGYNCSILHYSLSFSLLRKLCRYDKKALVILKEEIAKRLRMESESMNNILYEYDLVELLSREEINDTMLHPDDAAILQEVESQLNEPFSNNEWPCSSNVYASEDGRITTLNFANPKMDKIPEAVCKLKFLTDIYFADLNKIKYLPEKLKHMYIK</sequence>
<proteinExistence type="predicted"/>
<evidence type="ECO:0000313" key="1">
    <source>
        <dbReference type="EMBL" id="KKL86725.1"/>
    </source>
</evidence>